<dbReference type="PANTHER" id="PTHR30201">
    <property type="entry name" value="TRIPHOSPHORIBOSYL-DEPHOSPHO-COA SYNTHASE"/>
    <property type="match status" value="1"/>
</dbReference>
<dbReference type="EMBL" id="CP051151">
    <property type="protein sequence ID" value="QLY40543.1"/>
    <property type="molecule type" value="Genomic_DNA"/>
</dbReference>
<evidence type="ECO:0000313" key="8">
    <source>
        <dbReference type="Proteomes" id="UP000512167"/>
    </source>
</evidence>
<dbReference type="GO" id="GO:0050519">
    <property type="term" value="F:holo-citrate lyase synthase activity"/>
    <property type="evidence" value="ECO:0007669"/>
    <property type="project" value="UniProtKB-EC"/>
</dbReference>
<dbReference type="GO" id="GO:0046917">
    <property type="term" value="F:triphosphoribosyl-dephospho-CoA synthase activity"/>
    <property type="evidence" value="ECO:0007669"/>
    <property type="project" value="UniProtKB-EC"/>
</dbReference>
<evidence type="ECO:0000256" key="4">
    <source>
        <dbReference type="ARBA" id="ARBA00022741"/>
    </source>
</evidence>
<keyword evidence="3" id="KW-0548">Nucleotidyltransferase</keyword>
<dbReference type="InterPro" id="IPR002736">
    <property type="entry name" value="CitG"/>
</dbReference>
<comment type="catalytic activity">
    <reaction evidence="1">
        <text>3'-dephospho-CoA + ATP = 2'-(5''-triphospho-alpha-D-ribosyl)-3'-dephospho-CoA + adenine</text>
        <dbReference type="Rhea" id="RHEA:15117"/>
        <dbReference type="ChEBI" id="CHEBI:16708"/>
        <dbReference type="ChEBI" id="CHEBI:30616"/>
        <dbReference type="ChEBI" id="CHEBI:57328"/>
        <dbReference type="ChEBI" id="CHEBI:61378"/>
        <dbReference type="EC" id="2.4.2.52"/>
    </reaction>
</comment>
<evidence type="ECO:0000256" key="3">
    <source>
        <dbReference type="ARBA" id="ARBA00022695"/>
    </source>
</evidence>
<keyword evidence="8" id="KW-1185">Reference proteome</keyword>
<dbReference type="Pfam" id="PF03802">
    <property type="entry name" value="CitX"/>
    <property type="match status" value="1"/>
</dbReference>
<evidence type="ECO:0000256" key="1">
    <source>
        <dbReference type="ARBA" id="ARBA00001210"/>
    </source>
</evidence>
<dbReference type="GO" id="GO:0051191">
    <property type="term" value="P:prosthetic group biosynthetic process"/>
    <property type="evidence" value="ECO:0007669"/>
    <property type="project" value="InterPro"/>
</dbReference>
<protein>
    <recommendedName>
        <fullName evidence="9">Citrate lyase holo-[acyl-carrier protein] synthase</fullName>
    </recommendedName>
</protein>
<dbReference type="KEGG" id="tbk:HF295_06640"/>
<evidence type="ECO:0000256" key="2">
    <source>
        <dbReference type="ARBA" id="ARBA00022679"/>
    </source>
</evidence>
<evidence type="ECO:0000256" key="5">
    <source>
        <dbReference type="ARBA" id="ARBA00022840"/>
    </source>
</evidence>
<proteinExistence type="predicted"/>
<dbReference type="AlphaFoldDB" id="A0A7L6N2Z8"/>
<evidence type="ECO:0000313" key="7">
    <source>
        <dbReference type="EMBL" id="QLY40543.1"/>
    </source>
</evidence>
<dbReference type="Pfam" id="PF01874">
    <property type="entry name" value="CitG"/>
    <property type="match status" value="1"/>
</dbReference>
<organism evidence="7 8">
    <name type="scientific">Hujiaoplasma nucleasis</name>
    <dbReference type="NCBI Taxonomy" id="2725268"/>
    <lineage>
        <taxon>Bacteria</taxon>
        <taxon>Bacillati</taxon>
        <taxon>Mycoplasmatota</taxon>
        <taxon>Mollicutes</taxon>
        <taxon>Candidatus Izemoplasmatales</taxon>
        <taxon>Hujiaoplasmataceae</taxon>
        <taxon>Hujiaoplasma</taxon>
    </lineage>
</organism>
<gene>
    <name evidence="7" type="ORF">HF295_06640</name>
</gene>
<keyword evidence="2" id="KW-0808">Transferase</keyword>
<dbReference type="Proteomes" id="UP000512167">
    <property type="component" value="Chromosome"/>
</dbReference>
<sequence>MMTISDKILEAREQRYLLIQEKLRNHQTIVLVRVNFPGKNKNHYLANLIIHSLKIDDFAFSYTNKEFIHSEDGPYYLITSSEIADDLKMKLIYYEETYELGRFLDIDVYGQNGLISRKHKRKCYLCDELAHVCVREKKHSLNELVDFIAKQTMNYYINDLTSILNEAIEKELILDPKFGLVTIRTKGSHDDMDYQLMRKAKEAIIPYLLEIFKKSLLIKDLEQEISLFIKLGQEAEAAMFNATKGVNAYKGLIFHLSLLILTYGYYISRQTEDDFFALIKIVAKLVLSSNQKKYDTFGEIANEKYEIKGAKGEALSGYIHVQNVLRSFANMSLLEVLVKYIIDIEDTNLLKRAGEYGQYLEIKKLFKNLDLSNFDQVETLSNYCIENKWSFGGSADLLIVTIFVDHLIKKHEKIYLNQ</sequence>
<evidence type="ECO:0008006" key="9">
    <source>
        <dbReference type="Google" id="ProtNLM"/>
    </source>
</evidence>
<dbReference type="GO" id="GO:0005524">
    <property type="term" value="F:ATP binding"/>
    <property type="evidence" value="ECO:0007669"/>
    <property type="project" value="UniProtKB-KW"/>
</dbReference>
<reference evidence="7 8" key="1">
    <citation type="submission" date="2020-04" db="EMBL/GenBank/DDBJ databases">
        <authorList>
            <person name="Zheng R.K."/>
            <person name="Sun C.M."/>
        </authorList>
    </citation>
    <scope>NUCLEOTIDE SEQUENCE [LARGE SCALE GENOMIC DNA]</scope>
    <source>
        <strain evidence="8">zrk29</strain>
    </source>
</reference>
<comment type="catalytic activity">
    <reaction evidence="6">
        <text>apo-[citrate lyase ACP] + 2'-(5''-triphospho-alpha-D-ribosyl)-3'-dephospho-CoA = holo-[citrate lyase ACP] + diphosphate</text>
        <dbReference type="Rhea" id="RHEA:16333"/>
        <dbReference type="Rhea" id="RHEA-COMP:10157"/>
        <dbReference type="Rhea" id="RHEA-COMP:10158"/>
        <dbReference type="ChEBI" id="CHEBI:29999"/>
        <dbReference type="ChEBI" id="CHEBI:33019"/>
        <dbReference type="ChEBI" id="CHEBI:61378"/>
        <dbReference type="ChEBI" id="CHEBI:82683"/>
        <dbReference type="EC" id="2.7.7.61"/>
    </reaction>
</comment>
<dbReference type="PANTHER" id="PTHR30201:SF2">
    <property type="entry name" value="2-(5''-TRIPHOSPHORIBOSYL)-3'-DEPHOSPHOCOENZYME-A SYNTHASE"/>
    <property type="match status" value="1"/>
</dbReference>
<dbReference type="RefSeq" id="WP_312031386.1">
    <property type="nucleotide sequence ID" value="NZ_CP051151.1"/>
</dbReference>
<evidence type="ECO:0000256" key="6">
    <source>
        <dbReference type="ARBA" id="ARBA00048574"/>
    </source>
</evidence>
<dbReference type="InterPro" id="IPR005551">
    <property type="entry name" value="CitX"/>
</dbReference>
<dbReference type="Gene3D" id="1.10.4200.10">
    <property type="entry name" value="Triphosphoribosyl-dephospho-CoA protein"/>
    <property type="match status" value="1"/>
</dbReference>
<name>A0A7L6N2Z8_9MOLU</name>
<keyword evidence="5" id="KW-0067">ATP-binding</keyword>
<keyword evidence="4" id="KW-0547">Nucleotide-binding</keyword>
<accession>A0A7L6N2Z8</accession>